<dbReference type="VEuPathDB" id="FungiDB:PSTT_14543"/>
<keyword evidence="3" id="KW-1185">Reference proteome</keyword>
<dbReference type="PANTHER" id="PTHR15887:SF1">
    <property type="entry name" value="TRANSMEMBRANE PROTEIN 69"/>
    <property type="match status" value="1"/>
</dbReference>
<evidence type="ECO:0000313" key="3">
    <source>
        <dbReference type="Proteomes" id="UP000239156"/>
    </source>
</evidence>
<dbReference type="InterPro" id="IPR021836">
    <property type="entry name" value="DUF3429"/>
</dbReference>
<reference evidence="2" key="1">
    <citation type="submission" date="2017-12" db="EMBL/GenBank/DDBJ databases">
        <title>Gene loss provides genomic basis for host adaptation in cereal stripe rust fungi.</title>
        <authorList>
            <person name="Xia C."/>
        </authorList>
    </citation>
    <scope>NUCLEOTIDE SEQUENCE [LARGE SCALE GENOMIC DNA]</scope>
    <source>
        <strain evidence="2">93-210</strain>
    </source>
</reference>
<proteinExistence type="predicted"/>
<evidence type="ECO:0000313" key="2">
    <source>
        <dbReference type="EMBL" id="POV98211.1"/>
    </source>
</evidence>
<protein>
    <submittedName>
        <fullName evidence="2">Uncharacterized protein</fullName>
    </submittedName>
</protein>
<dbReference type="AlphaFoldDB" id="A0A2S4ULX1"/>
<keyword evidence="1" id="KW-0812">Transmembrane</keyword>
<evidence type="ECO:0000256" key="1">
    <source>
        <dbReference type="SAM" id="Phobius"/>
    </source>
</evidence>
<dbReference type="Pfam" id="PF11911">
    <property type="entry name" value="DUF3429"/>
    <property type="match status" value="1"/>
</dbReference>
<dbReference type="EMBL" id="PKSL01000233">
    <property type="protein sequence ID" value="POV98211.1"/>
    <property type="molecule type" value="Genomic_DNA"/>
</dbReference>
<name>A0A2S4ULX1_9BASI</name>
<organism evidence="2 3">
    <name type="scientific">Puccinia striiformis</name>
    <dbReference type="NCBI Taxonomy" id="27350"/>
    <lineage>
        <taxon>Eukaryota</taxon>
        <taxon>Fungi</taxon>
        <taxon>Dikarya</taxon>
        <taxon>Basidiomycota</taxon>
        <taxon>Pucciniomycotina</taxon>
        <taxon>Pucciniomycetes</taxon>
        <taxon>Pucciniales</taxon>
        <taxon>Pucciniaceae</taxon>
        <taxon>Puccinia</taxon>
    </lineage>
</organism>
<dbReference type="Proteomes" id="UP000239156">
    <property type="component" value="Unassembled WGS sequence"/>
</dbReference>
<comment type="caution">
    <text evidence="2">The sequence shown here is derived from an EMBL/GenBank/DDBJ whole genome shotgun (WGS) entry which is preliminary data.</text>
</comment>
<feature type="transmembrane region" description="Helical" evidence="1">
    <location>
        <begin position="153"/>
        <end position="180"/>
    </location>
</feature>
<dbReference type="PANTHER" id="PTHR15887">
    <property type="entry name" value="TRANSMEMBRANE PROTEIN 69"/>
    <property type="match status" value="1"/>
</dbReference>
<accession>A0A2S4ULX1</accession>
<gene>
    <name evidence="2" type="ORF">PSTT_14543</name>
</gene>
<keyword evidence="1" id="KW-0472">Membrane</keyword>
<dbReference type="VEuPathDB" id="FungiDB:PSHT_02951"/>
<sequence length="197" mass="21851">MHGNLVQPAWSLTLQPQLPWFISPVKPFLLIEDCTCCSLPFFFLSHALGLILSYGFLPAANIDVDTALALLYHNKNPQGPSTGASTLLFEVWEPIKLVNLSAERYWLGASPVALAWPTLLLPHQVALASQWAAFNIVWYADMLATSWGWTPRWYLTCGFGLTVIVSSSLLVTLGAGSYYWSLDDAIYTSMIKKPQSI</sequence>
<keyword evidence="1" id="KW-1133">Transmembrane helix</keyword>